<evidence type="ECO:0000256" key="1">
    <source>
        <dbReference type="SAM" id="Phobius"/>
    </source>
</evidence>
<sequence length="117" mass="12345">MNFLTTELGAMLVVIFIGFLPNEVWRVLGVLFGRRIDPASAWMQWVQAVATALLAAVVARLLLVPSGALVALPLWLRVGAVGSGIAGFLIVRRSVLAGVLVAEAVLVAGAWWLGVSP</sequence>
<feature type="transmembrane region" description="Helical" evidence="1">
    <location>
        <begin position="95"/>
        <end position="114"/>
    </location>
</feature>
<keyword evidence="1" id="KW-1133">Transmembrane helix</keyword>
<accession>A0A1G4URH8</accession>
<name>A0A1G4URH8_9HYPH</name>
<protein>
    <submittedName>
        <fullName evidence="2">Branched-chain amino acid transport protein (AzlD)</fullName>
    </submittedName>
</protein>
<dbReference type="AlphaFoldDB" id="A0A1G4URH8"/>
<keyword evidence="1" id="KW-0812">Transmembrane</keyword>
<dbReference type="EMBL" id="FMTP01000011">
    <property type="protein sequence ID" value="SCW96243.1"/>
    <property type="molecule type" value="Genomic_DNA"/>
</dbReference>
<organism evidence="2 3">
    <name type="scientific">Ancylobacter rudongensis</name>
    <dbReference type="NCBI Taxonomy" id="177413"/>
    <lineage>
        <taxon>Bacteria</taxon>
        <taxon>Pseudomonadati</taxon>
        <taxon>Pseudomonadota</taxon>
        <taxon>Alphaproteobacteria</taxon>
        <taxon>Hyphomicrobiales</taxon>
        <taxon>Xanthobacteraceae</taxon>
        <taxon>Ancylobacter</taxon>
    </lineage>
</organism>
<proteinExistence type="predicted"/>
<dbReference type="Proteomes" id="UP000198889">
    <property type="component" value="Unassembled WGS sequence"/>
</dbReference>
<feature type="transmembrane region" description="Helical" evidence="1">
    <location>
        <begin position="45"/>
        <end position="63"/>
    </location>
</feature>
<dbReference type="Pfam" id="PF05437">
    <property type="entry name" value="AzlD"/>
    <property type="match status" value="1"/>
</dbReference>
<gene>
    <name evidence="2" type="ORF">SAMN05660859_0206</name>
</gene>
<keyword evidence="1" id="KW-0472">Membrane</keyword>
<reference evidence="3" key="1">
    <citation type="submission" date="2016-10" db="EMBL/GenBank/DDBJ databases">
        <authorList>
            <person name="Varghese N."/>
            <person name="Submissions S."/>
        </authorList>
    </citation>
    <scope>NUCLEOTIDE SEQUENCE [LARGE SCALE GENOMIC DNA]</scope>
    <source>
        <strain evidence="3">CGMCC 1.1761</strain>
    </source>
</reference>
<dbReference type="InterPro" id="IPR008407">
    <property type="entry name" value="Brnchd-chn_aa_trnsp_AzlD"/>
</dbReference>
<dbReference type="STRING" id="177413.SAMN05660859_0206"/>
<evidence type="ECO:0000313" key="2">
    <source>
        <dbReference type="EMBL" id="SCW96243.1"/>
    </source>
</evidence>
<feature type="transmembrane region" description="Helical" evidence="1">
    <location>
        <begin position="12"/>
        <end position="33"/>
    </location>
</feature>
<keyword evidence="3" id="KW-1185">Reference proteome</keyword>
<evidence type="ECO:0000313" key="3">
    <source>
        <dbReference type="Proteomes" id="UP000198889"/>
    </source>
</evidence>
<dbReference type="RefSeq" id="WP_091444427.1">
    <property type="nucleotide sequence ID" value="NZ_FMTP01000011.1"/>
</dbReference>
<feature type="transmembrane region" description="Helical" evidence="1">
    <location>
        <begin position="69"/>
        <end position="90"/>
    </location>
</feature>